<proteinExistence type="predicted"/>
<reference evidence="3" key="1">
    <citation type="journal article" date="2019" name="Int. J. Syst. Evol. Microbiol.">
        <title>The Global Catalogue of Microorganisms (GCM) 10K type strain sequencing project: providing services to taxonomists for standard genome sequencing and annotation.</title>
        <authorList>
            <consortium name="The Broad Institute Genomics Platform"/>
            <consortium name="The Broad Institute Genome Sequencing Center for Infectious Disease"/>
            <person name="Wu L."/>
            <person name="Ma J."/>
        </authorList>
    </citation>
    <scope>NUCLEOTIDE SEQUENCE [LARGE SCALE GENOMIC DNA]</scope>
    <source>
        <strain evidence="3">CGMCC 4.7466</strain>
    </source>
</reference>
<protein>
    <recommendedName>
        <fullName evidence="4">Class IIb bacteriocin, lactobin A/cerein 7B family</fullName>
    </recommendedName>
</protein>
<name>A0ABV9T295_9BACT</name>
<comment type="caution">
    <text evidence="2">The sequence shown here is derived from an EMBL/GenBank/DDBJ whole genome shotgun (WGS) entry which is preliminary data.</text>
</comment>
<accession>A0ABV9T295</accession>
<organism evidence="2 3">
    <name type="scientific">Negadavirga shengliensis</name>
    <dbReference type="NCBI Taxonomy" id="1389218"/>
    <lineage>
        <taxon>Bacteria</taxon>
        <taxon>Pseudomonadati</taxon>
        <taxon>Bacteroidota</taxon>
        <taxon>Cytophagia</taxon>
        <taxon>Cytophagales</taxon>
        <taxon>Cyclobacteriaceae</taxon>
        <taxon>Negadavirga</taxon>
    </lineage>
</organism>
<keyword evidence="3" id="KW-1185">Reference proteome</keyword>
<gene>
    <name evidence="2" type="ORF">ACFPFU_12905</name>
</gene>
<feature type="transmembrane region" description="Helical" evidence="1">
    <location>
        <begin position="12"/>
        <end position="34"/>
    </location>
</feature>
<keyword evidence="1" id="KW-1133">Transmembrane helix</keyword>
<evidence type="ECO:0000313" key="2">
    <source>
        <dbReference type="EMBL" id="MFC4872588.1"/>
    </source>
</evidence>
<evidence type="ECO:0008006" key="4">
    <source>
        <dbReference type="Google" id="ProtNLM"/>
    </source>
</evidence>
<sequence length="64" mass="6533">MKELTLEELSVVEGGGFVSGACAGVAIGSAVYAVGAYTNFWNPVGWVSAAFLVVDVACAIYTIS</sequence>
<keyword evidence="1" id="KW-0472">Membrane</keyword>
<evidence type="ECO:0000313" key="3">
    <source>
        <dbReference type="Proteomes" id="UP001595818"/>
    </source>
</evidence>
<dbReference type="RefSeq" id="WP_377065109.1">
    <property type="nucleotide sequence ID" value="NZ_JBHSJJ010000006.1"/>
</dbReference>
<keyword evidence="1" id="KW-0812">Transmembrane</keyword>
<feature type="transmembrane region" description="Helical" evidence="1">
    <location>
        <begin position="40"/>
        <end position="63"/>
    </location>
</feature>
<evidence type="ECO:0000256" key="1">
    <source>
        <dbReference type="SAM" id="Phobius"/>
    </source>
</evidence>
<dbReference type="Proteomes" id="UP001595818">
    <property type="component" value="Unassembled WGS sequence"/>
</dbReference>
<dbReference type="EMBL" id="JBHSJJ010000006">
    <property type="protein sequence ID" value="MFC4872588.1"/>
    <property type="molecule type" value="Genomic_DNA"/>
</dbReference>